<reference evidence="1" key="1">
    <citation type="submission" date="2018-10" db="EMBL/GenBank/DDBJ databases">
        <title>Hidden diversity of soil giant viruses.</title>
        <authorList>
            <person name="Schulz F."/>
            <person name="Alteio L."/>
            <person name="Goudeau D."/>
            <person name="Ryan E.M."/>
            <person name="Malmstrom R.R."/>
            <person name="Blanchard J."/>
            <person name="Woyke T."/>
        </authorList>
    </citation>
    <scope>NUCLEOTIDE SEQUENCE</scope>
    <source>
        <strain evidence="1">SAV1</strain>
    </source>
</reference>
<protein>
    <submittedName>
        <fullName evidence="1">Uncharacterized protein</fullName>
    </submittedName>
</protein>
<dbReference type="EMBL" id="MK072461">
    <property type="protein sequence ID" value="AYV85611.1"/>
    <property type="molecule type" value="Genomic_DNA"/>
</dbReference>
<proteinExistence type="predicted"/>
<feature type="non-terminal residue" evidence="1">
    <location>
        <position position="1"/>
    </location>
</feature>
<gene>
    <name evidence="1" type="ORF">Satyrvirus25_16</name>
</gene>
<organism evidence="1">
    <name type="scientific">Satyrvirus sp</name>
    <dbReference type="NCBI Taxonomy" id="2487771"/>
    <lineage>
        <taxon>Viruses</taxon>
        <taxon>Varidnaviria</taxon>
        <taxon>Bamfordvirae</taxon>
        <taxon>Nucleocytoviricota</taxon>
        <taxon>Megaviricetes</taxon>
        <taxon>Imitervirales</taxon>
        <taxon>Mimiviridae</taxon>
        <taxon>Megamimivirinae</taxon>
    </lineage>
</organism>
<sequence>LKDRYQLDNHEIYHKFNIKYPTLQYYFKTGDKNWSYRNYKSINKKWCQHSP</sequence>
<name>A0A3G5AH35_9VIRU</name>
<accession>A0A3G5AH35</accession>
<evidence type="ECO:0000313" key="1">
    <source>
        <dbReference type="EMBL" id="AYV85611.1"/>
    </source>
</evidence>